<dbReference type="STRING" id="1550231.SAMN05660662_0993"/>
<dbReference type="EMBL" id="FNBT01000001">
    <property type="protein sequence ID" value="SDF07461.1"/>
    <property type="molecule type" value="Genomic_DNA"/>
</dbReference>
<gene>
    <name evidence="1" type="ORF">SAMN05660662_0993</name>
</gene>
<sequence length="206" mass="22508">MYARSSSFHGDPHRIDDAVHYVRAKAMPALMGMDGFVGISMLADRGSGRSVVTSSFEDLAALRRSASEMRGIRARIADVLQSPAALHEWQIALLHRERSAPEGARAHVTWCRTEPSRLDPMLEAYAESIVPRLADLPGFCSVSVMADPLEGRSATAVTFTDDASLDAAMQQLAPLLEELGRQHRGEVTDEATFDLVLAHLRVPETV</sequence>
<evidence type="ECO:0008006" key="3">
    <source>
        <dbReference type="Google" id="ProtNLM"/>
    </source>
</evidence>
<dbReference type="AlphaFoldDB" id="A0A1G7I404"/>
<protein>
    <recommendedName>
        <fullName evidence="3">Antibiotic biosynthesis monooxygenase</fullName>
    </recommendedName>
</protein>
<proteinExistence type="predicted"/>
<dbReference type="OrthoDB" id="5182530at2"/>
<dbReference type="RefSeq" id="WP_091763923.1">
    <property type="nucleotide sequence ID" value="NZ_FNBT01000001.1"/>
</dbReference>
<reference evidence="2" key="1">
    <citation type="submission" date="2016-10" db="EMBL/GenBank/DDBJ databases">
        <authorList>
            <person name="Varghese N."/>
            <person name="Submissions S."/>
        </authorList>
    </citation>
    <scope>NUCLEOTIDE SEQUENCE [LARGE SCALE GENOMIC DNA]</scope>
    <source>
        <strain evidence="2">DSM 44268</strain>
    </source>
</reference>
<dbReference type="Proteomes" id="UP000199406">
    <property type="component" value="Unassembled WGS sequence"/>
</dbReference>
<organism evidence="1 2">
    <name type="scientific">Blastococcus aurantiacus</name>
    <dbReference type="NCBI Taxonomy" id="1550231"/>
    <lineage>
        <taxon>Bacteria</taxon>
        <taxon>Bacillati</taxon>
        <taxon>Actinomycetota</taxon>
        <taxon>Actinomycetes</taxon>
        <taxon>Geodermatophilales</taxon>
        <taxon>Geodermatophilaceae</taxon>
        <taxon>Blastococcus</taxon>
    </lineage>
</organism>
<evidence type="ECO:0000313" key="2">
    <source>
        <dbReference type="Proteomes" id="UP000199406"/>
    </source>
</evidence>
<dbReference type="InterPro" id="IPR011008">
    <property type="entry name" value="Dimeric_a/b-barrel"/>
</dbReference>
<dbReference type="SUPFAM" id="SSF54909">
    <property type="entry name" value="Dimeric alpha+beta barrel"/>
    <property type="match status" value="1"/>
</dbReference>
<name>A0A1G7I404_9ACTN</name>
<keyword evidence="2" id="KW-1185">Reference proteome</keyword>
<accession>A0A1G7I404</accession>
<evidence type="ECO:0000313" key="1">
    <source>
        <dbReference type="EMBL" id="SDF07461.1"/>
    </source>
</evidence>